<dbReference type="STRING" id="569882.SAMN04490248_12121"/>
<evidence type="ECO:0000313" key="5">
    <source>
        <dbReference type="Proteomes" id="UP000198893"/>
    </source>
</evidence>
<dbReference type="Gene3D" id="3.30.470.20">
    <property type="entry name" value="ATP-grasp fold, B domain"/>
    <property type="match status" value="1"/>
</dbReference>
<evidence type="ECO:0000256" key="2">
    <source>
        <dbReference type="PROSITE-ProRule" id="PRU00409"/>
    </source>
</evidence>
<protein>
    <submittedName>
        <fullName evidence="4">Acyl-CoA synthetase (NDP forming)</fullName>
    </submittedName>
</protein>
<feature type="domain" description="ATP-grasp" evidence="3">
    <location>
        <begin position="388"/>
        <end position="467"/>
    </location>
</feature>
<dbReference type="EMBL" id="FODS01000021">
    <property type="protein sequence ID" value="SEP04550.1"/>
    <property type="molecule type" value="Genomic_DNA"/>
</dbReference>
<evidence type="ECO:0000259" key="3">
    <source>
        <dbReference type="PROSITE" id="PS50975"/>
    </source>
</evidence>
<sequence length="584" mass="61394">MCFASGFREAQAEDSHAADLQDSLLDAAGDMPILGPNCYGFVNYLDGALLWPDQHGGQSTDRGVAVVTQSSNIAINLTMQKRALPLAYVVTAGNQAQVGLAEIGMALLEDERVTALGLHIEGVGDLRQFEALSETARKLGKPIVALKVGRSHQARAATVSHTASLAGEDSGAEALLNRLEIGRVDSLPVFLETLKLLHVVGRLPDPEIATISCSGGEASLAADLAIAHEITFPPLNALQAEGLRDALGPLVALANPLDYHTYIWRNVEAMTRCFAAMMAGTQSLTLLIVDFPRDDRCDPGDWDCVIASSIAAKAQTGARVGMVASLPELMPESVAEQLIVAGIVPLCGLDEALAAIRIAARPSAEPPPPLLLPTASVAPDLMPEAEAKRQLALHGLPVPKARRAKGKVALTAALREIGTPAVVKAEGLAHKSEVGGVFMARKGTGEAISAALSMPCDSWLIEEMIEGGVAELLIGVVKDPAHGFVMTLAAGGVLTEVLKDSASFLLPATDAMIDNALDKLRIAPLLRGYRGAPAGQRAAILRAVRAVEDYVVAHADGLEEIEINPLICTPDRAIAVDALIRRKE</sequence>
<keyword evidence="2" id="KW-0067">ATP-binding</keyword>
<dbReference type="Gene3D" id="3.30.1490.20">
    <property type="entry name" value="ATP-grasp fold, A domain"/>
    <property type="match status" value="1"/>
</dbReference>
<evidence type="ECO:0000313" key="4">
    <source>
        <dbReference type="EMBL" id="SEP04550.1"/>
    </source>
</evidence>
<dbReference type="SUPFAM" id="SSF52210">
    <property type="entry name" value="Succinyl-CoA synthetase domains"/>
    <property type="match status" value="2"/>
</dbReference>
<dbReference type="PANTHER" id="PTHR42793:SF4">
    <property type="entry name" value="BLL6376 PROTEIN"/>
    <property type="match status" value="1"/>
</dbReference>
<dbReference type="InterPro" id="IPR016102">
    <property type="entry name" value="Succinyl-CoA_synth-like"/>
</dbReference>
<dbReference type="PROSITE" id="PS50975">
    <property type="entry name" value="ATP_GRASP"/>
    <property type="match status" value="1"/>
</dbReference>
<accession>A0A1H8UMU9</accession>
<dbReference type="Pfam" id="PF13607">
    <property type="entry name" value="Succ_CoA_lig"/>
    <property type="match status" value="1"/>
</dbReference>
<dbReference type="GO" id="GO:0046872">
    <property type="term" value="F:metal ion binding"/>
    <property type="evidence" value="ECO:0007669"/>
    <property type="project" value="InterPro"/>
</dbReference>
<dbReference type="InterPro" id="IPR013815">
    <property type="entry name" value="ATP_grasp_subdomain_1"/>
</dbReference>
<dbReference type="Gene3D" id="3.40.50.261">
    <property type="entry name" value="Succinyl-CoA synthetase domains"/>
    <property type="match status" value="2"/>
</dbReference>
<keyword evidence="5" id="KW-1185">Reference proteome</keyword>
<gene>
    <name evidence="4" type="ORF">SAMN04490248_12121</name>
</gene>
<reference evidence="4 5" key="1">
    <citation type="submission" date="2016-10" db="EMBL/GenBank/DDBJ databases">
        <authorList>
            <person name="de Groot N.N."/>
        </authorList>
    </citation>
    <scope>NUCLEOTIDE SEQUENCE [LARGE SCALE GENOMIC DNA]</scope>
    <source>
        <strain evidence="4 5">DSM 27842</strain>
    </source>
</reference>
<dbReference type="InterPro" id="IPR011761">
    <property type="entry name" value="ATP-grasp"/>
</dbReference>
<evidence type="ECO:0000256" key="1">
    <source>
        <dbReference type="ARBA" id="ARBA00022532"/>
    </source>
</evidence>
<keyword evidence="1" id="KW-0816">Tricarboxylic acid cycle</keyword>
<dbReference type="GO" id="GO:0006099">
    <property type="term" value="P:tricarboxylic acid cycle"/>
    <property type="evidence" value="ECO:0007669"/>
    <property type="project" value="UniProtKB-KW"/>
</dbReference>
<dbReference type="Pfam" id="PF13549">
    <property type="entry name" value="ATP-grasp_5"/>
    <property type="match status" value="1"/>
</dbReference>
<organism evidence="4 5">
    <name type="scientific">Salinihabitans flavidus</name>
    <dbReference type="NCBI Taxonomy" id="569882"/>
    <lineage>
        <taxon>Bacteria</taxon>
        <taxon>Pseudomonadati</taxon>
        <taxon>Pseudomonadota</taxon>
        <taxon>Alphaproteobacteria</taxon>
        <taxon>Rhodobacterales</taxon>
        <taxon>Roseobacteraceae</taxon>
        <taxon>Salinihabitans</taxon>
    </lineage>
</organism>
<name>A0A1H8UMU9_9RHOB</name>
<proteinExistence type="predicted"/>
<keyword evidence="2" id="KW-0547">Nucleotide-binding</keyword>
<dbReference type="AlphaFoldDB" id="A0A1H8UMU9"/>
<dbReference type="Proteomes" id="UP000198893">
    <property type="component" value="Unassembled WGS sequence"/>
</dbReference>
<dbReference type="InterPro" id="IPR032875">
    <property type="entry name" value="Succ_CoA_lig_flav_dom"/>
</dbReference>
<dbReference type="GO" id="GO:0005524">
    <property type="term" value="F:ATP binding"/>
    <property type="evidence" value="ECO:0007669"/>
    <property type="project" value="UniProtKB-UniRule"/>
</dbReference>
<dbReference type="PANTHER" id="PTHR42793">
    <property type="entry name" value="COA BINDING DOMAIN CONTAINING PROTEIN"/>
    <property type="match status" value="1"/>
</dbReference>
<dbReference type="SUPFAM" id="SSF56059">
    <property type="entry name" value="Glutathione synthetase ATP-binding domain-like"/>
    <property type="match status" value="1"/>
</dbReference>